<dbReference type="InterPro" id="IPR017972">
    <property type="entry name" value="Cyt_P450_CS"/>
</dbReference>
<dbReference type="AlphaFoldDB" id="A0AAN7T5P2"/>
<dbReference type="GO" id="GO:0016705">
    <property type="term" value="F:oxidoreductase activity, acting on paired donors, with incorporation or reduction of molecular oxygen"/>
    <property type="evidence" value="ECO:0007669"/>
    <property type="project" value="InterPro"/>
</dbReference>
<dbReference type="GO" id="GO:0004497">
    <property type="term" value="F:monooxygenase activity"/>
    <property type="evidence" value="ECO:0007669"/>
    <property type="project" value="UniProtKB-KW"/>
</dbReference>
<dbReference type="PROSITE" id="PS00086">
    <property type="entry name" value="CYTOCHROME_P450"/>
    <property type="match status" value="1"/>
</dbReference>
<evidence type="ECO:0000256" key="6">
    <source>
        <dbReference type="PIRSR" id="PIRSR602401-1"/>
    </source>
</evidence>
<evidence type="ECO:0000256" key="7">
    <source>
        <dbReference type="RuleBase" id="RU000461"/>
    </source>
</evidence>
<dbReference type="InterPro" id="IPR036396">
    <property type="entry name" value="Cyt_P450_sf"/>
</dbReference>
<keyword evidence="6 7" id="KW-0349">Heme</keyword>
<keyword evidence="4 7" id="KW-0560">Oxidoreductase</keyword>
<sequence length="503" mass="57640">MFLQALATLSAILLSYRVLALIRNYLEARRLGLPIIVVPLCWQDTLWALFGGQFEIIERLPFGLGSWYKYSLLGWNVKDCAFTIVSPLRNEVVISDTTNIREVLGRYRRWEKPKELYGLFAALGPSVSSVSGEEWPRHRKVMNVAFQEKHMHLVWKSARKQAGQWLRQVQGQERDLKELAEDCNNLSGNVLMYAAFGQDREFGESRAEDVQENRIKSFYETMQYMLRNMPILWLMTKLRLPRTFEPKKFTEFRQAKETLLLHLEERLQTKDSDFLTSLVNASDSEKLAGRGILTKTELYGNLFMIQVAGQDTTSHAMQTAIALLAANPDIQEWARQEASTYEDFEKPVRLQAVMYETLRLYGGAPNMTRISLNRERMTINGKDIVIPANTFVSANLSAQSYDPALWIGASEWRPQRWMESVDNVEAIKKDMPELMAWSTGPRNCPGKKFSQVEFTAAISKLLVECQIRGSPGLQEALNTFDNRATSRPSTQEIASITFVRRQP</sequence>
<keyword evidence="3 6" id="KW-0479">Metal-binding</keyword>
<keyword evidence="7" id="KW-0503">Monooxygenase</keyword>
<evidence type="ECO:0000256" key="2">
    <source>
        <dbReference type="ARBA" id="ARBA00010617"/>
    </source>
</evidence>
<comment type="cofactor">
    <cofactor evidence="1 6">
        <name>heme</name>
        <dbReference type="ChEBI" id="CHEBI:30413"/>
    </cofactor>
</comment>
<dbReference type="InterPro" id="IPR001128">
    <property type="entry name" value="Cyt_P450"/>
</dbReference>
<evidence type="ECO:0000256" key="8">
    <source>
        <dbReference type="SAM" id="Coils"/>
    </source>
</evidence>
<dbReference type="GO" id="GO:0020037">
    <property type="term" value="F:heme binding"/>
    <property type="evidence" value="ECO:0007669"/>
    <property type="project" value="InterPro"/>
</dbReference>
<keyword evidence="10" id="KW-1185">Reference proteome</keyword>
<dbReference type="PRINTS" id="PR00463">
    <property type="entry name" value="EP450I"/>
</dbReference>
<evidence type="ECO:0000313" key="9">
    <source>
        <dbReference type="EMBL" id="KAK5091014.1"/>
    </source>
</evidence>
<comment type="caution">
    <text evidence="9">The sequence shown here is derived from an EMBL/GenBank/DDBJ whole genome shotgun (WGS) entry which is preliminary data.</text>
</comment>
<dbReference type="PANTHER" id="PTHR24305:SF166">
    <property type="entry name" value="CYTOCHROME P450 12A4, MITOCHONDRIAL-RELATED"/>
    <property type="match status" value="1"/>
</dbReference>
<evidence type="ECO:0000256" key="3">
    <source>
        <dbReference type="ARBA" id="ARBA00022723"/>
    </source>
</evidence>
<dbReference type="Proteomes" id="UP001309876">
    <property type="component" value="Unassembled WGS sequence"/>
</dbReference>
<dbReference type="InterPro" id="IPR002401">
    <property type="entry name" value="Cyt_P450_E_grp-I"/>
</dbReference>
<feature type="coiled-coil region" evidence="8">
    <location>
        <begin position="162"/>
        <end position="189"/>
    </location>
</feature>
<dbReference type="InterPro" id="IPR050121">
    <property type="entry name" value="Cytochrome_P450_monoxygenase"/>
</dbReference>
<evidence type="ECO:0000256" key="5">
    <source>
        <dbReference type="ARBA" id="ARBA00023004"/>
    </source>
</evidence>
<keyword evidence="8" id="KW-0175">Coiled coil</keyword>
<name>A0AAN7T5P2_9EURO</name>
<dbReference type="EMBL" id="JAVRRJ010000001">
    <property type="protein sequence ID" value="KAK5091014.1"/>
    <property type="molecule type" value="Genomic_DNA"/>
</dbReference>
<evidence type="ECO:0000313" key="10">
    <source>
        <dbReference type="Proteomes" id="UP001309876"/>
    </source>
</evidence>
<keyword evidence="5 6" id="KW-0408">Iron</keyword>
<dbReference type="GO" id="GO:0005506">
    <property type="term" value="F:iron ion binding"/>
    <property type="evidence" value="ECO:0007669"/>
    <property type="project" value="InterPro"/>
</dbReference>
<evidence type="ECO:0008006" key="11">
    <source>
        <dbReference type="Google" id="ProtNLM"/>
    </source>
</evidence>
<reference evidence="9 10" key="1">
    <citation type="submission" date="2023-08" db="EMBL/GenBank/DDBJ databases">
        <title>Black Yeasts Isolated from many extreme environments.</title>
        <authorList>
            <person name="Coleine C."/>
            <person name="Stajich J.E."/>
            <person name="Selbmann L."/>
        </authorList>
    </citation>
    <scope>NUCLEOTIDE SEQUENCE [LARGE SCALE GENOMIC DNA]</scope>
    <source>
        <strain evidence="9 10">CCFEE 5910</strain>
    </source>
</reference>
<organism evidence="9 10">
    <name type="scientific">Lithohypha guttulata</name>
    <dbReference type="NCBI Taxonomy" id="1690604"/>
    <lineage>
        <taxon>Eukaryota</taxon>
        <taxon>Fungi</taxon>
        <taxon>Dikarya</taxon>
        <taxon>Ascomycota</taxon>
        <taxon>Pezizomycotina</taxon>
        <taxon>Eurotiomycetes</taxon>
        <taxon>Chaetothyriomycetidae</taxon>
        <taxon>Chaetothyriales</taxon>
        <taxon>Trichomeriaceae</taxon>
        <taxon>Lithohypha</taxon>
    </lineage>
</organism>
<evidence type="ECO:0000256" key="4">
    <source>
        <dbReference type="ARBA" id="ARBA00023002"/>
    </source>
</evidence>
<protein>
    <recommendedName>
        <fullName evidence="11">Cytochrome P450</fullName>
    </recommendedName>
</protein>
<proteinExistence type="inferred from homology"/>
<dbReference type="PRINTS" id="PR00385">
    <property type="entry name" value="P450"/>
</dbReference>
<accession>A0AAN7T5P2</accession>
<evidence type="ECO:0000256" key="1">
    <source>
        <dbReference type="ARBA" id="ARBA00001971"/>
    </source>
</evidence>
<dbReference type="PANTHER" id="PTHR24305">
    <property type="entry name" value="CYTOCHROME P450"/>
    <property type="match status" value="1"/>
</dbReference>
<gene>
    <name evidence="9" type="ORF">LTR05_001194</name>
</gene>
<comment type="similarity">
    <text evidence="2 7">Belongs to the cytochrome P450 family.</text>
</comment>
<dbReference type="Pfam" id="PF00067">
    <property type="entry name" value="p450"/>
    <property type="match status" value="1"/>
</dbReference>
<dbReference type="Gene3D" id="1.10.630.10">
    <property type="entry name" value="Cytochrome P450"/>
    <property type="match status" value="1"/>
</dbReference>
<dbReference type="SUPFAM" id="SSF48264">
    <property type="entry name" value="Cytochrome P450"/>
    <property type="match status" value="1"/>
</dbReference>
<feature type="binding site" description="axial binding residue" evidence="6">
    <location>
        <position position="444"/>
    </location>
    <ligand>
        <name>heme</name>
        <dbReference type="ChEBI" id="CHEBI:30413"/>
    </ligand>
    <ligandPart>
        <name>Fe</name>
        <dbReference type="ChEBI" id="CHEBI:18248"/>
    </ligandPart>
</feature>